<dbReference type="Pfam" id="PF05679">
    <property type="entry name" value="CHGN"/>
    <property type="match status" value="1"/>
</dbReference>
<dbReference type="EMBL" id="WIXP02000003">
    <property type="protein sequence ID" value="KAF6213815.1"/>
    <property type="molecule type" value="Genomic_DNA"/>
</dbReference>
<organism evidence="10 11">
    <name type="scientific">Apolygus lucorum</name>
    <name type="common">Small green plant bug</name>
    <name type="synonym">Lygocoris lucorum</name>
    <dbReference type="NCBI Taxonomy" id="248454"/>
    <lineage>
        <taxon>Eukaryota</taxon>
        <taxon>Metazoa</taxon>
        <taxon>Ecdysozoa</taxon>
        <taxon>Arthropoda</taxon>
        <taxon>Hexapoda</taxon>
        <taxon>Insecta</taxon>
        <taxon>Pterygota</taxon>
        <taxon>Neoptera</taxon>
        <taxon>Paraneoptera</taxon>
        <taxon>Hemiptera</taxon>
        <taxon>Heteroptera</taxon>
        <taxon>Panheteroptera</taxon>
        <taxon>Cimicomorpha</taxon>
        <taxon>Miridae</taxon>
        <taxon>Mirini</taxon>
        <taxon>Apolygus</taxon>
    </lineage>
</organism>
<dbReference type="OrthoDB" id="9985088at2759"/>
<gene>
    <name evidence="10" type="ORF">GE061_011537</name>
</gene>
<evidence type="ECO:0000256" key="1">
    <source>
        <dbReference type="ARBA" id="ARBA00004447"/>
    </source>
</evidence>
<keyword evidence="6" id="KW-1133">Transmembrane helix</keyword>
<keyword evidence="11" id="KW-1185">Reference proteome</keyword>
<keyword evidence="8" id="KW-0472">Membrane</keyword>
<evidence type="ECO:0000256" key="9">
    <source>
        <dbReference type="RuleBase" id="RU364016"/>
    </source>
</evidence>
<sequence length="753" mass="85504">MGILRMAYQHYGLVLSLFLGVFANYWLQEFTNSTDCSVTGDRVPTPTSLPPNEVHPKVNLAGKPLKPKKVPKTFVRPRYYSTELGIRERLFMGIMTTESTVRSLAVAANKTTSHYVDKLMFFMDAAGAEKAQVINLKLPGIVGFVDAREILKPFHMLKYLTDNFLEEYDFFFLTKDTTYINPHLLLDIVKGISVSQDVHSGFLQPYDASLYCSLDSGILLSNSILKRIRTSLDWCVKNAFSDSDDDNFGRCILHASQLPCKNMTLHGKPLETIKIEGTSVADVGKLDVENVLSYFPLKKEKMIYNLHLLLSKKVLNLSNRKLDSMVRVIDSHELAWPPGSYPPKIPATRFDVSPWQYFDLDKIYMTSDFVTVNMLVGAEKEDTMDIVKRTVNWASSQYPELVYQNLVNGYRRFDPSRGADYILDLSFSDNMGNSFIKSFAVCKELGKVEMLPMPYVTENGRVHILLPLYSSDYQAADTFMTKYAHSCSQIDLTFLVLILLYEPDAPGKGHTGDVFKNVKNRAVELSAKKIKDCKITWISIRIPRIDGEDAPMEDHLVHFAMMDLVSKKLPGDSLILLSEPHVELKPDFMNRVRMGTIINKQVYSPIPFSEYDPKLVYVNSTVPNKPLEIHKNSGRFDVGNIRHISFYMNDYLVARRNISYLPVVKGDKDIVKMFSSFDKHSTENKITSILDMFSRSFMSVLRAAEPALRLRRASCMSYPALTRTTSFRRCDAPMGTRSQMGQAVLDLEARNPS</sequence>
<reference evidence="10" key="1">
    <citation type="journal article" date="2021" name="Mol. Ecol. Resour.">
        <title>Apolygus lucorum genome provides insights into omnivorousness and mesophyll feeding.</title>
        <authorList>
            <person name="Liu Y."/>
            <person name="Liu H."/>
            <person name="Wang H."/>
            <person name="Huang T."/>
            <person name="Liu B."/>
            <person name="Yang B."/>
            <person name="Yin L."/>
            <person name="Li B."/>
            <person name="Zhang Y."/>
            <person name="Zhang S."/>
            <person name="Jiang F."/>
            <person name="Zhang X."/>
            <person name="Ren Y."/>
            <person name="Wang B."/>
            <person name="Wang S."/>
            <person name="Lu Y."/>
            <person name="Wu K."/>
            <person name="Fan W."/>
            <person name="Wang G."/>
        </authorList>
    </citation>
    <scope>NUCLEOTIDE SEQUENCE</scope>
    <source>
        <strain evidence="10">12Hb</strain>
    </source>
</reference>
<dbReference type="EC" id="2.4.1.-" evidence="9"/>
<evidence type="ECO:0000256" key="6">
    <source>
        <dbReference type="ARBA" id="ARBA00022989"/>
    </source>
</evidence>
<evidence type="ECO:0000256" key="8">
    <source>
        <dbReference type="ARBA" id="ARBA00023136"/>
    </source>
</evidence>
<dbReference type="PANTHER" id="PTHR12369">
    <property type="entry name" value="CHONDROITIN SYNTHASE"/>
    <property type="match status" value="1"/>
</dbReference>
<keyword evidence="4" id="KW-0812">Transmembrane</keyword>
<evidence type="ECO:0000256" key="4">
    <source>
        <dbReference type="ARBA" id="ARBA00022692"/>
    </source>
</evidence>
<evidence type="ECO:0000256" key="2">
    <source>
        <dbReference type="ARBA" id="ARBA00009239"/>
    </source>
</evidence>
<evidence type="ECO:0000256" key="7">
    <source>
        <dbReference type="ARBA" id="ARBA00023034"/>
    </source>
</evidence>
<keyword evidence="5 9" id="KW-0735">Signal-anchor</keyword>
<dbReference type="PANTHER" id="PTHR12369:SF13">
    <property type="entry name" value="HEXOSYLTRANSFERASE"/>
    <property type="match status" value="1"/>
</dbReference>
<dbReference type="Gene3D" id="3.90.550.50">
    <property type="match status" value="1"/>
</dbReference>
<evidence type="ECO:0000256" key="5">
    <source>
        <dbReference type="ARBA" id="ARBA00022968"/>
    </source>
</evidence>
<evidence type="ECO:0000313" key="11">
    <source>
        <dbReference type="Proteomes" id="UP000466442"/>
    </source>
</evidence>
<comment type="caution">
    <text evidence="10">The sequence shown here is derived from an EMBL/GenBank/DDBJ whole genome shotgun (WGS) entry which is preliminary data.</text>
</comment>
<comment type="subcellular location">
    <subcellularLocation>
        <location evidence="1 9">Golgi apparatus</location>
        <location evidence="1 9">Golgi stack membrane</location>
        <topology evidence="1 9">Single-pass type II membrane protein</topology>
    </subcellularLocation>
</comment>
<dbReference type="GO" id="GO:0047238">
    <property type="term" value="F:glucuronosyl-N-acetylgalactosaminyl-proteoglycan 4-beta-N-acetylgalactosaminyltransferase activity"/>
    <property type="evidence" value="ECO:0007669"/>
    <property type="project" value="TreeGrafter"/>
</dbReference>
<name>A0A6A4IYC4_APOLU</name>
<dbReference type="GO" id="GO:0032580">
    <property type="term" value="C:Golgi cisterna membrane"/>
    <property type="evidence" value="ECO:0007669"/>
    <property type="project" value="UniProtKB-SubCell"/>
</dbReference>
<protein>
    <recommendedName>
        <fullName evidence="9">Hexosyltransferase</fullName>
        <ecNumber evidence="9">2.4.1.-</ecNumber>
    </recommendedName>
</protein>
<comment type="similarity">
    <text evidence="2 9">Belongs to the chondroitin N-acetylgalactosaminyltransferase family.</text>
</comment>
<dbReference type="Proteomes" id="UP000466442">
    <property type="component" value="Unassembled WGS sequence"/>
</dbReference>
<proteinExistence type="inferred from homology"/>
<dbReference type="AlphaFoldDB" id="A0A6A4IYC4"/>
<evidence type="ECO:0000313" key="10">
    <source>
        <dbReference type="EMBL" id="KAF6213815.1"/>
    </source>
</evidence>
<keyword evidence="7 9" id="KW-0333">Golgi apparatus</keyword>
<keyword evidence="3 9" id="KW-0808">Transferase</keyword>
<dbReference type="InterPro" id="IPR008428">
    <property type="entry name" value="Chond_GalNAc"/>
</dbReference>
<dbReference type="InterPro" id="IPR051227">
    <property type="entry name" value="CS_glycosyltransferase"/>
</dbReference>
<evidence type="ECO:0000256" key="3">
    <source>
        <dbReference type="ARBA" id="ARBA00022679"/>
    </source>
</evidence>
<accession>A0A6A4IYC4</accession>